<organism evidence="2 3">
    <name type="scientific">Succiniclasticum ruminis</name>
    <dbReference type="NCBI Taxonomy" id="40841"/>
    <lineage>
        <taxon>Bacteria</taxon>
        <taxon>Bacillati</taxon>
        <taxon>Bacillota</taxon>
        <taxon>Negativicutes</taxon>
        <taxon>Acidaminococcales</taxon>
        <taxon>Acidaminococcaceae</taxon>
        <taxon>Succiniclasticum</taxon>
    </lineage>
</organism>
<dbReference type="InterPro" id="IPR007409">
    <property type="entry name" value="Restrct_endonuc_type1_HsdR_N"/>
</dbReference>
<keyword evidence="3" id="KW-1185">Reference proteome</keyword>
<dbReference type="CDD" id="cd18032">
    <property type="entry name" value="DEXHc_RE_I_III_res"/>
    <property type="match status" value="1"/>
</dbReference>
<dbReference type="PROSITE" id="PS51192">
    <property type="entry name" value="HELICASE_ATP_BIND_1"/>
    <property type="match status" value="1"/>
</dbReference>
<dbReference type="PANTHER" id="PTHR47396">
    <property type="entry name" value="TYPE I RESTRICTION ENZYME ECOKI R PROTEIN"/>
    <property type="match status" value="1"/>
</dbReference>
<gene>
    <name evidence="2" type="ORF">SAMN04487864_10360</name>
</gene>
<dbReference type="GO" id="GO:0003677">
    <property type="term" value="F:DNA binding"/>
    <property type="evidence" value="ECO:0007669"/>
    <property type="project" value="UniProtKB-KW"/>
</dbReference>
<dbReference type="GO" id="GO:0005524">
    <property type="term" value="F:ATP binding"/>
    <property type="evidence" value="ECO:0007669"/>
    <property type="project" value="UniProtKB-KW"/>
</dbReference>
<dbReference type="PANTHER" id="PTHR47396:SF1">
    <property type="entry name" value="ATP-DEPENDENT HELICASE IRC3-RELATED"/>
    <property type="match status" value="1"/>
</dbReference>
<dbReference type="Pfam" id="PF04851">
    <property type="entry name" value="ResIII"/>
    <property type="match status" value="1"/>
</dbReference>
<dbReference type="OrthoDB" id="9758243at2"/>
<dbReference type="CDD" id="cd18799">
    <property type="entry name" value="SF2_C_EcoAI-like"/>
    <property type="match status" value="1"/>
</dbReference>
<dbReference type="Pfam" id="PF00271">
    <property type="entry name" value="Helicase_C"/>
    <property type="match status" value="1"/>
</dbReference>
<dbReference type="Gene3D" id="3.40.50.300">
    <property type="entry name" value="P-loop containing nucleotide triphosphate hydrolases"/>
    <property type="match status" value="2"/>
</dbReference>
<dbReference type="Pfam" id="PF04313">
    <property type="entry name" value="HSDR_N"/>
    <property type="match status" value="1"/>
</dbReference>
<dbReference type="SMART" id="SM00487">
    <property type="entry name" value="DEXDc"/>
    <property type="match status" value="1"/>
</dbReference>
<dbReference type="InterPro" id="IPR027417">
    <property type="entry name" value="P-loop_NTPase"/>
</dbReference>
<dbReference type="InterPro" id="IPR001650">
    <property type="entry name" value="Helicase_C-like"/>
</dbReference>
<dbReference type="InterPro" id="IPR014001">
    <property type="entry name" value="Helicase_ATP-bd"/>
</dbReference>
<proteinExistence type="predicted"/>
<protein>
    <submittedName>
        <fullName evidence="2">Type I restriction enzyme, R subunit</fullName>
    </submittedName>
</protein>
<reference evidence="3" key="1">
    <citation type="submission" date="2016-10" db="EMBL/GenBank/DDBJ databases">
        <authorList>
            <person name="Varghese N."/>
            <person name="Submissions S."/>
        </authorList>
    </citation>
    <scope>NUCLEOTIDE SEQUENCE [LARGE SCALE GENOMIC DNA]</scope>
    <source>
        <strain evidence="3">DSM 11005</strain>
    </source>
</reference>
<dbReference type="GO" id="GO:0009035">
    <property type="term" value="F:type I site-specific deoxyribonuclease activity"/>
    <property type="evidence" value="ECO:0007669"/>
    <property type="project" value="UniProtKB-EC"/>
</dbReference>
<accession>A0A1G6JDL6</accession>
<dbReference type="Pfam" id="PF08463">
    <property type="entry name" value="EcoEI_R_C"/>
    <property type="match status" value="1"/>
</dbReference>
<dbReference type="GO" id="GO:0009307">
    <property type="term" value="P:DNA restriction-modification system"/>
    <property type="evidence" value="ECO:0007669"/>
    <property type="project" value="UniProtKB-KW"/>
</dbReference>
<evidence type="ECO:0000313" key="2">
    <source>
        <dbReference type="EMBL" id="SDC16525.1"/>
    </source>
</evidence>
<dbReference type="GO" id="GO:0005829">
    <property type="term" value="C:cytosol"/>
    <property type="evidence" value="ECO:0007669"/>
    <property type="project" value="TreeGrafter"/>
</dbReference>
<dbReference type="InterPro" id="IPR006935">
    <property type="entry name" value="Helicase/UvrB_N"/>
</dbReference>
<dbReference type="EMBL" id="FMYW01000003">
    <property type="protein sequence ID" value="SDC16525.1"/>
    <property type="molecule type" value="Genomic_DNA"/>
</dbReference>
<dbReference type="Proteomes" id="UP000198943">
    <property type="component" value="Unassembled WGS sequence"/>
</dbReference>
<dbReference type="RefSeq" id="WP_093729514.1">
    <property type="nucleotide sequence ID" value="NZ_FMYW01000003.1"/>
</dbReference>
<name>A0A1G6JDL6_9FIRM</name>
<dbReference type="InterPro" id="IPR050742">
    <property type="entry name" value="Helicase_Restrict-Modif_Enz"/>
</dbReference>
<dbReference type="AlphaFoldDB" id="A0A1G6JDL6"/>
<dbReference type="SUPFAM" id="SSF52540">
    <property type="entry name" value="P-loop containing nucleoside triphosphate hydrolases"/>
    <property type="match status" value="2"/>
</dbReference>
<evidence type="ECO:0000259" key="1">
    <source>
        <dbReference type="PROSITE" id="PS51192"/>
    </source>
</evidence>
<dbReference type="InterPro" id="IPR013670">
    <property type="entry name" value="EcoEI_R_C_dom"/>
</dbReference>
<evidence type="ECO:0000313" key="3">
    <source>
        <dbReference type="Proteomes" id="UP000198943"/>
    </source>
</evidence>
<feature type="domain" description="Helicase ATP-binding" evidence="1">
    <location>
        <begin position="289"/>
        <end position="445"/>
    </location>
</feature>
<sequence>MTTDQLNYKLNEAANEKSLTNCAVLCRSLLIDAIEYIYAKSEAEKPEHASLLELLDSPVVIAYINDTDIINSMHYVRILGMNAKHGKNIKKREAKLALDNITYLIGLINAKANGTDSSYQKPPYMSEAATRKLYVDLYLGEAGWDVLETENLAMPGMAGIEIEVQGMPNPNGIGYCDYVLYGKDAKPLAIVEVKKTSVAPEKGRHQVDLYAECMEKVYGYKPVMYYTNGYTTRIIDGRYPDRDVYAFHSLEELELMIQRRQLDHIVDVTVNEEITGRPYQRTAIASICEWLNAKHRRGLLVMATGTGKTRVAVSLVDVLTRNNWIKTVLFLADRTSLVNQAKRSFAELLPNMSVCELSAGGEKDYNARLMFCTYQSMINYIDAEDKVFTTGRFDLIITDEAHRSIFNKYGTIFNYFDSYLVGLTATPKNEVDANTYRIFGCEAGIPNFDYPLQEAIKDKYLVGYQAISRTSKLINEGIDYKTLTEDEKKQLEEYLQGVVPTPDFKISGNQLFTILYNKKTCNMVLEELMQKGLRVDGGETMGKTIIFAYNHKHAQMLVDCFHELYPDYPANTCQLVDYSVTYADDLVLKFKEDPSFRIAISVDMLDTGIDVPEVLNLVFFKKVRSKIKFMQMIGRGTRLCENIFGPGKNKKEFMIFDYCGNFEYFKYHPNGKEGREILTLSQRLFQIRLDMLYELQRAEYQEDTWFNAYYNQIKTELHNAVVVIKSHSNRIQVRMAMQYVDKYYNLDTWQSLSPVMVQEAKLHLSPLLDSGVNGDYSAVSFDVRVYYIEHALLSTNSIAAVGDHVKNIRLVAQYLLNEKASIPQVLAKTEDLKRIIDEEFWKAVTIPELERLRASLRDLMQFLKGEGIGRFDIDITDEITLSPDQPEGTVFDIRTYKEKVIDYLMENSNSEVIRKIHNLEPLTNDDFQDLERILWHELGTKVDYDNTTQIGNLAVFVRSLIGLSQEAVNEKFGQYLAGNMLNSQQQEFVKTIINYVRENGDVELSDLVNNEPFSNYDLHGLFGTNLPKVISVVSLLHDAVTAQV</sequence>
<dbReference type="Gene3D" id="3.90.1570.30">
    <property type="match status" value="1"/>
</dbReference>